<dbReference type="SUPFAM" id="SSF56672">
    <property type="entry name" value="DNA/RNA polymerases"/>
    <property type="match status" value="1"/>
</dbReference>
<dbReference type="AlphaFoldDB" id="A0A7E5X0Z4"/>
<dbReference type="RefSeq" id="XP_026746091.1">
    <property type="nucleotide sequence ID" value="XM_026890290.1"/>
</dbReference>
<dbReference type="KEGG" id="tnl:113507434"/>
<keyword evidence="1" id="KW-1185">Reference proteome</keyword>
<name>A0A7E5X0Z4_TRINI</name>
<dbReference type="PANTHER" id="PTHR47331:SF1">
    <property type="entry name" value="GAG-LIKE PROTEIN"/>
    <property type="match status" value="1"/>
</dbReference>
<dbReference type="PANTHER" id="PTHR47331">
    <property type="entry name" value="PHD-TYPE DOMAIN-CONTAINING PROTEIN"/>
    <property type="match status" value="1"/>
</dbReference>
<dbReference type="GO" id="GO:0071897">
    <property type="term" value="P:DNA biosynthetic process"/>
    <property type="evidence" value="ECO:0007669"/>
    <property type="project" value="UniProtKB-ARBA"/>
</dbReference>
<protein>
    <submittedName>
        <fullName evidence="2">Uncharacterized protein LOC113507434</fullName>
    </submittedName>
</protein>
<sequence>MLLCLSPQEQFCEELNAHTTRRLPDGRYEVRLPMKQDFEKHLGHSKTRAVAQFKQLENRLLSNDNLRHNYQEFIHEYEKLGHMKECYERKKPLCYLPHHGVIRESSTTTKLRVVFNASSKTSTGSSLNDLMECGPKLQRDIQKLLLRWRTYEFVYTADFEKIYRCILLQSDQQQLQKIVWRDQPQDILKEYNLCTVTYGMKAAPFLAMRTMHQLQVTTNINTPWQLKCSEMTSTSTIS</sequence>
<dbReference type="GeneID" id="113507434"/>
<dbReference type="Proteomes" id="UP000322000">
    <property type="component" value="Unplaced"/>
</dbReference>
<dbReference type="InParanoid" id="A0A7E5X0Z4"/>
<gene>
    <name evidence="2" type="primary">LOC113507434</name>
</gene>
<organism evidence="1 2">
    <name type="scientific">Trichoplusia ni</name>
    <name type="common">Cabbage looper</name>
    <dbReference type="NCBI Taxonomy" id="7111"/>
    <lineage>
        <taxon>Eukaryota</taxon>
        <taxon>Metazoa</taxon>
        <taxon>Ecdysozoa</taxon>
        <taxon>Arthropoda</taxon>
        <taxon>Hexapoda</taxon>
        <taxon>Insecta</taxon>
        <taxon>Pterygota</taxon>
        <taxon>Neoptera</taxon>
        <taxon>Endopterygota</taxon>
        <taxon>Lepidoptera</taxon>
        <taxon>Glossata</taxon>
        <taxon>Ditrysia</taxon>
        <taxon>Noctuoidea</taxon>
        <taxon>Noctuidae</taxon>
        <taxon>Plusiinae</taxon>
        <taxon>Trichoplusia</taxon>
    </lineage>
</organism>
<dbReference type="OrthoDB" id="8065733at2759"/>
<dbReference type="InterPro" id="IPR043502">
    <property type="entry name" value="DNA/RNA_pol_sf"/>
</dbReference>
<reference evidence="2" key="1">
    <citation type="submission" date="2025-08" db="UniProtKB">
        <authorList>
            <consortium name="RefSeq"/>
        </authorList>
    </citation>
    <scope>IDENTIFICATION</scope>
</reference>
<evidence type="ECO:0000313" key="2">
    <source>
        <dbReference type="RefSeq" id="XP_026746091.1"/>
    </source>
</evidence>
<accession>A0A7E5X0Z4</accession>
<evidence type="ECO:0000313" key="1">
    <source>
        <dbReference type="Proteomes" id="UP000322000"/>
    </source>
</evidence>
<proteinExistence type="predicted"/>